<dbReference type="InterPro" id="IPR000873">
    <property type="entry name" value="AMP-dep_synth/lig_dom"/>
</dbReference>
<dbReference type="GO" id="GO:0072330">
    <property type="term" value="P:monocarboxylic acid biosynthetic process"/>
    <property type="evidence" value="ECO:0007669"/>
    <property type="project" value="UniProtKB-ARBA"/>
</dbReference>
<name>A0A562E3Z3_RHORH</name>
<evidence type="ECO:0000256" key="1">
    <source>
        <dbReference type="ARBA" id="ARBA00001957"/>
    </source>
</evidence>
<dbReference type="PANTHER" id="PTHR45527:SF1">
    <property type="entry name" value="FATTY ACID SYNTHASE"/>
    <property type="match status" value="1"/>
</dbReference>
<evidence type="ECO:0000313" key="6">
    <source>
        <dbReference type="Proteomes" id="UP000317573"/>
    </source>
</evidence>
<dbReference type="GO" id="GO:0031177">
    <property type="term" value="F:phosphopantetheine binding"/>
    <property type="evidence" value="ECO:0007669"/>
    <property type="project" value="InterPro"/>
</dbReference>
<dbReference type="PROSITE" id="PS00455">
    <property type="entry name" value="AMP_BINDING"/>
    <property type="match status" value="1"/>
</dbReference>
<dbReference type="InterPro" id="IPR025110">
    <property type="entry name" value="AMP-bd_C"/>
</dbReference>
<sequence>MIALAIPRSLESVTAVWATVRSGAAFVPVDPTYPADRIAFMLDDSAARIGITVAAHRDALPDEVDWLVLDEIDLTDGPVAPIDDADRPTVLRPDHPAYLIYTSGSTGRPKGVAVTHRGLASLAREERDRLQVTAAARVSHLASPSFDASIFEQMMALCAAAALVVVPPHVYGGDELAAVLRAQRVSHAFITPTALASLDPDSVPELHTLLVAGEALPPELVARWAVSRQVIDAYGPTEATIMTSLGDPLTVGEPVTIGTPSRGFRALVLDGRLQPAPVGVAGELYVAGPGLARGYHDRPALTAARFVPDPTGTGERMYRTGDLVRWTADHRLDYVGRTDFQVKIRGFRVELGEIDAALTAHPQVVFAHTLGHTAPSGQAVPVSYLRLAPDADVTAAEVKTFVAQHLPPHMVPAVITVLDDIPFTPAGKLDRAALPAPDFTAPAGDYRAPGTDLEKLVTDLFAEHLGLDRVGVDDDFFDLGGTSLLATRLLPALGERLGRRVPIASIFTHPTPAELAAHLSSGESAGSGIDKAFRVLVPLRPGTGTALFCIHPAAGLAWPYSTLAHRLDDDRPVYGLQLPALSGGPRHDTITALARHYVREIRRVQPHGPYHLLGWSLGGVVAHAVAVELRRAGEIVDTLALLDSHLVVGASPAVGTRDMLRDLGLPVDDGEPSFEHAAAVLDEAFGGGTGLTAAHLERLHAGSTDTARAARRHEPDTFDGDALFFTAARSETPVPAVAAWHNVIAGEIHQYRLDCDHHEMVSARAVETIIAVLSARLTESDAALRRWGRIEVHAAGRNGDRRN</sequence>
<proteinExistence type="predicted"/>
<dbReference type="PROSITE" id="PS50075">
    <property type="entry name" value="CARRIER"/>
    <property type="match status" value="1"/>
</dbReference>
<dbReference type="SUPFAM" id="SSF56801">
    <property type="entry name" value="Acetyl-CoA synthetase-like"/>
    <property type="match status" value="1"/>
</dbReference>
<dbReference type="Pfam" id="PF00550">
    <property type="entry name" value="PP-binding"/>
    <property type="match status" value="1"/>
</dbReference>
<evidence type="ECO:0000259" key="4">
    <source>
        <dbReference type="PROSITE" id="PS50075"/>
    </source>
</evidence>
<dbReference type="InterPro" id="IPR020802">
    <property type="entry name" value="TesA-like"/>
</dbReference>
<comment type="cofactor">
    <cofactor evidence="1">
        <name>pantetheine 4'-phosphate</name>
        <dbReference type="ChEBI" id="CHEBI:47942"/>
    </cofactor>
</comment>
<feature type="domain" description="Carrier" evidence="4">
    <location>
        <begin position="448"/>
        <end position="523"/>
    </location>
</feature>
<reference evidence="5 6" key="1">
    <citation type="submission" date="2019-07" db="EMBL/GenBank/DDBJ databases">
        <title>Genome sequencing of lignin-degrading bacterial isolates.</title>
        <authorList>
            <person name="Gladden J."/>
        </authorList>
    </citation>
    <scope>NUCLEOTIDE SEQUENCE [LARGE SCALE GENOMIC DNA]</scope>
    <source>
        <strain evidence="5 6">J45</strain>
    </source>
</reference>
<dbReference type="NCBIfam" id="TIGR01733">
    <property type="entry name" value="AA-adenyl-dom"/>
    <property type="match status" value="1"/>
</dbReference>
<dbReference type="InterPro" id="IPR029058">
    <property type="entry name" value="AB_hydrolase_fold"/>
</dbReference>
<dbReference type="Pfam" id="PF00501">
    <property type="entry name" value="AMP-binding"/>
    <property type="match status" value="1"/>
</dbReference>
<dbReference type="InterPro" id="IPR020845">
    <property type="entry name" value="AMP-binding_CS"/>
</dbReference>
<dbReference type="Gene3D" id="2.30.38.10">
    <property type="entry name" value="Luciferase, Domain 3"/>
    <property type="match status" value="1"/>
</dbReference>
<gene>
    <name evidence="5" type="ORF">L618_002000000300</name>
</gene>
<dbReference type="InterPro" id="IPR001031">
    <property type="entry name" value="Thioesterase"/>
</dbReference>
<protein>
    <submittedName>
        <fullName evidence="5">Amino acid adenylation domain-containing protein</fullName>
    </submittedName>
</protein>
<dbReference type="Pfam" id="PF00975">
    <property type="entry name" value="Thioesterase"/>
    <property type="match status" value="1"/>
</dbReference>
<evidence type="ECO:0000256" key="2">
    <source>
        <dbReference type="ARBA" id="ARBA00022450"/>
    </source>
</evidence>
<organism evidence="5 6">
    <name type="scientific">Rhodococcus rhodochrous J45</name>
    <dbReference type="NCBI Taxonomy" id="935266"/>
    <lineage>
        <taxon>Bacteria</taxon>
        <taxon>Bacillati</taxon>
        <taxon>Actinomycetota</taxon>
        <taxon>Actinomycetes</taxon>
        <taxon>Mycobacteriales</taxon>
        <taxon>Nocardiaceae</taxon>
        <taxon>Rhodococcus</taxon>
    </lineage>
</organism>
<keyword evidence="2" id="KW-0596">Phosphopantetheine</keyword>
<dbReference type="Gene3D" id="3.30.300.30">
    <property type="match status" value="1"/>
</dbReference>
<dbReference type="EMBL" id="VLJT01000018">
    <property type="protein sequence ID" value="TWH16746.1"/>
    <property type="molecule type" value="Genomic_DNA"/>
</dbReference>
<dbReference type="Gene3D" id="3.40.50.1820">
    <property type="entry name" value="alpha/beta hydrolase"/>
    <property type="match status" value="1"/>
</dbReference>
<dbReference type="FunFam" id="1.10.1200.10:FF:000016">
    <property type="entry name" value="Non-ribosomal peptide synthase"/>
    <property type="match status" value="1"/>
</dbReference>
<dbReference type="InterPro" id="IPR009081">
    <property type="entry name" value="PP-bd_ACP"/>
</dbReference>
<dbReference type="GO" id="GO:0043041">
    <property type="term" value="P:amino acid activation for nonribosomal peptide biosynthetic process"/>
    <property type="evidence" value="ECO:0007669"/>
    <property type="project" value="TreeGrafter"/>
</dbReference>
<dbReference type="SMART" id="SM00824">
    <property type="entry name" value="PKS_TE"/>
    <property type="match status" value="1"/>
</dbReference>
<dbReference type="Proteomes" id="UP000317573">
    <property type="component" value="Unassembled WGS sequence"/>
</dbReference>
<dbReference type="Gene3D" id="3.40.50.980">
    <property type="match status" value="2"/>
</dbReference>
<dbReference type="GO" id="GO:0005737">
    <property type="term" value="C:cytoplasm"/>
    <property type="evidence" value="ECO:0007669"/>
    <property type="project" value="TreeGrafter"/>
</dbReference>
<dbReference type="PANTHER" id="PTHR45527">
    <property type="entry name" value="NONRIBOSOMAL PEPTIDE SYNTHETASE"/>
    <property type="match status" value="1"/>
</dbReference>
<dbReference type="AlphaFoldDB" id="A0A562E3Z3"/>
<accession>A0A562E3Z3</accession>
<dbReference type="InterPro" id="IPR020806">
    <property type="entry name" value="PKS_PP-bd"/>
</dbReference>
<comment type="caution">
    <text evidence="5">The sequence shown here is derived from an EMBL/GenBank/DDBJ whole genome shotgun (WGS) entry which is preliminary data.</text>
</comment>
<dbReference type="InterPro" id="IPR045851">
    <property type="entry name" value="AMP-bd_C_sf"/>
</dbReference>
<evidence type="ECO:0000256" key="3">
    <source>
        <dbReference type="ARBA" id="ARBA00022553"/>
    </source>
</evidence>
<evidence type="ECO:0000313" key="5">
    <source>
        <dbReference type="EMBL" id="TWH16746.1"/>
    </source>
</evidence>
<dbReference type="Pfam" id="PF13193">
    <property type="entry name" value="AMP-binding_C"/>
    <property type="match status" value="1"/>
</dbReference>
<dbReference type="SUPFAM" id="SSF53474">
    <property type="entry name" value="alpha/beta-Hydrolases"/>
    <property type="match status" value="1"/>
</dbReference>
<dbReference type="GO" id="GO:0044550">
    <property type="term" value="P:secondary metabolite biosynthetic process"/>
    <property type="evidence" value="ECO:0007669"/>
    <property type="project" value="TreeGrafter"/>
</dbReference>
<dbReference type="SUPFAM" id="SSF47336">
    <property type="entry name" value="ACP-like"/>
    <property type="match status" value="1"/>
</dbReference>
<dbReference type="SMART" id="SM00823">
    <property type="entry name" value="PKS_PP"/>
    <property type="match status" value="1"/>
</dbReference>
<keyword evidence="3" id="KW-0597">Phosphoprotein</keyword>
<dbReference type="InterPro" id="IPR010071">
    <property type="entry name" value="AA_adenyl_dom"/>
</dbReference>
<dbReference type="InterPro" id="IPR036736">
    <property type="entry name" value="ACP-like_sf"/>
</dbReference>